<dbReference type="GO" id="GO:0004065">
    <property type="term" value="F:arylsulfatase activity"/>
    <property type="evidence" value="ECO:0007669"/>
    <property type="project" value="TreeGrafter"/>
</dbReference>
<dbReference type="Proteomes" id="UP000346198">
    <property type="component" value="Unassembled WGS sequence"/>
</dbReference>
<evidence type="ECO:0000259" key="4">
    <source>
        <dbReference type="Pfam" id="PF00884"/>
    </source>
</evidence>
<feature type="domain" description="Sulfatase N-terminal" evidence="4">
    <location>
        <begin position="41"/>
        <end position="359"/>
    </location>
</feature>
<dbReference type="EMBL" id="CAAHFH010000001">
    <property type="protein sequence ID" value="VGO18970.1"/>
    <property type="molecule type" value="Genomic_DNA"/>
</dbReference>
<dbReference type="InterPro" id="IPR050738">
    <property type="entry name" value="Sulfatase"/>
</dbReference>
<dbReference type="PANTHER" id="PTHR42693:SF53">
    <property type="entry name" value="ENDO-4-O-SULFATASE"/>
    <property type="match status" value="1"/>
</dbReference>
<keyword evidence="6" id="KW-1185">Reference proteome</keyword>
<reference evidence="5 6" key="1">
    <citation type="submission" date="2019-04" db="EMBL/GenBank/DDBJ databases">
        <authorList>
            <person name="Van Vliet M D."/>
        </authorList>
    </citation>
    <scope>NUCLEOTIDE SEQUENCE [LARGE SCALE GENOMIC DNA]</scope>
    <source>
        <strain evidence="5 6">F21</strain>
    </source>
</reference>
<sequence length="428" mass="47419">MEEQVGLGPKRSYGVKCIFLKLCVTCFIFSACVAGATNHPPNVVFIYADDLGYADIGYNAPAGSLAYTPNIDRICNEGIYLSNYLTHHVCTPSRAGVLTGRHYTRVGAGINVNGTLDNSVPNIAKDFQAAGYATGCFGKWHSSDPNEPTNGKSQVVNYNDVAVYSDVHQMNTAPLDNGLFDKSFPRAWGEGVNAYGFDRYVGFYSGLVDYFDKFINFYHDVNWWHDGDYVPDEPGYLTDLLSQHSLAFVETNQANPFFCYVPHGCVHAPYDIMRSDLEEMCNIIDDEHPTLAWTNVMMLASPLTGALIRDADEMRCTPDFEFDREALDGQINGFADLVYYTMIYSMDKSVGAMLDKLDELVAVGTVVTDRPPHRSVRATLTHTAPTSSNGVLSGKPVSKPFPFDAHYATCKFIRCDYSALSPCRSFIH</sequence>
<evidence type="ECO:0000256" key="1">
    <source>
        <dbReference type="ARBA" id="ARBA00008779"/>
    </source>
</evidence>
<comment type="similarity">
    <text evidence="1">Belongs to the sulfatase family.</text>
</comment>
<dbReference type="PANTHER" id="PTHR42693">
    <property type="entry name" value="ARYLSULFATASE FAMILY MEMBER"/>
    <property type="match status" value="1"/>
</dbReference>
<dbReference type="InterPro" id="IPR017850">
    <property type="entry name" value="Alkaline_phosphatase_core_sf"/>
</dbReference>
<feature type="chain" id="PRO_5028852130" evidence="3">
    <location>
        <begin position="37"/>
        <end position="428"/>
    </location>
</feature>
<feature type="signal peptide" evidence="3">
    <location>
        <begin position="1"/>
        <end position="36"/>
    </location>
</feature>
<evidence type="ECO:0000256" key="3">
    <source>
        <dbReference type="SAM" id="SignalP"/>
    </source>
</evidence>
<evidence type="ECO:0000256" key="2">
    <source>
        <dbReference type="ARBA" id="ARBA00022801"/>
    </source>
</evidence>
<name>A0A6C2UFM4_9BACT</name>
<proteinExistence type="inferred from homology"/>
<protein>
    <submittedName>
        <fullName evidence="5">Arylsulfatase</fullName>
    </submittedName>
</protein>
<keyword evidence="3" id="KW-0732">Signal</keyword>
<evidence type="ECO:0000313" key="5">
    <source>
        <dbReference type="EMBL" id="VGO18970.1"/>
    </source>
</evidence>
<accession>A0A6C2UFM4</accession>
<organism evidence="5 6">
    <name type="scientific">Pontiella sulfatireligans</name>
    <dbReference type="NCBI Taxonomy" id="2750658"/>
    <lineage>
        <taxon>Bacteria</taxon>
        <taxon>Pseudomonadati</taxon>
        <taxon>Kiritimatiellota</taxon>
        <taxon>Kiritimatiellia</taxon>
        <taxon>Kiritimatiellales</taxon>
        <taxon>Pontiellaceae</taxon>
        <taxon>Pontiella</taxon>
    </lineage>
</organism>
<evidence type="ECO:0000313" key="6">
    <source>
        <dbReference type="Proteomes" id="UP000346198"/>
    </source>
</evidence>
<dbReference type="RefSeq" id="WP_136060412.1">
    <property type="nucleotide sequence ID" value="NZ_CAAHFH010000001.1"/>
</dbReference>
<dbReference type="InterPro" id="IPR000917">
    <property type="entry name" value="Sulfatase_N"/>
</dbReference>
<dbReference type="Gene3D" id="3.40.720.10">
    <property type="entry name" value="Alkaline Phosphatase, subunit A"/>
    <property type="match status" value="1"/>
</dbReference>
<dbReference type="AlphaFoldDB" id="A0A6C2UFM4"/>
<dbReference type="SUPFAM" id="SSF53649">
    <property type="entry name" value="Alkaline phosphatase-like"/>
    <property type="match status" value="1"/>
</dbReference>
<gene>
    <name evidence="5" type="primary">atsA_112</name>
    <name evidence="5" type="ORF">SCARR_01024</name>
</gene>
<dbReference type="Pfam" id="PF00884">
    <property type="entry name" value="Sulfatase"/>
    <property type="match status" value="1"/>
</dbReference>
<keyword evidence="2" id="KW-0378">Hydrolase</keyword>